<name>A0ABT1U985_9GAMM</name>
<accession>A0ABT1U985</accession>
<protein>
    <submittedName>
        <fullName evidence="1">Uncharacterized protein</fullName>
    </submittedName>
</protein>
<proteinExistence type="predicted"/>
<dbReference type="RefSeq" id="WP_256616842.1">
    <property type="nucleotide sequence ID" value="NZ_JANIBK010000160.1"/>
</dbReference>
<sequence>MSIRTFIFCDICNPQGLRAIEFRRAPRSDERTGRRISDGRAWFDGELKAAVEAGWLLTREGQHICPVCQSANR</sequence>
<comment type="caution">
    <text evidence="1">The sequence shown here is derived from an EMBL/GenBank/DDBJ whole genome shotgun (WGS) entry which is preliminary data.</text>
</comment>
<organism evidence="1 2">
    <name type="scientific">Methylomonas rivi</name>
    <dbReference type="NCBI Taxonomy" id="2952226"/>
    <lineage>
        <taxon>Bacteria</taxon>
        <taxon>Pseudomonadati</taxon>
        <taxon>Pseudomonadota</taxon>
        <taxon>Gammaproteobacteria</taxon>
        <taxon>Methylococcales</taxon>
        <taxon>Methylococcaceae</taxon>
        <taxon>Methylomonas</taxon>
    </lineage>
</organism>
<reference evidence="1 2" key="1">
    <citation type="submission" date="2022-07" db="EMBL/GenBank/DDBJ databases">
        <title>Methylomonas rivi sp. nov., Methylomonas rosea sp. nov., Methylomonas aureus sp. nov. and Methylomonas subterranea sp. nov., four novel methanotrophs isolated from a freshwater creek and the deep terrestrial subsurface.</title>
        <authorList>
            <person name="Abin C."/>
            <person name="Sankaranarayanan K."/>
            <person name="Garner C."/>
            <person name="Sindelar R."/>
            <person name="Kotary K."/>
            <person name="Garner R."/>
            <person name="Barclay S."/>
            <person name="Lawson P."/>
            <person name="Krumholz L."/>
        </authorList>
    </citation>
    <scope>NUCLEOTIDE SEQUENCE [LARGE SCALE GENOMIC DNA]</scope>
    <source>
        <strain evidence="1 2">WSC-6</strain>
    </source>
</reference>
<keyword evidence="2" id="KW-1185">Reference proteome</keyword>
<gene>
    <name evidence="1" type="ORF">NP596_18310</name>
</gene>
<evidence type="ECO:0000313" key="2">
    <source>
        <dbReference type="Proteomes" id="UP001524586"/>
    </source>
</evidence>
<evidence type="ECO:0000313" key="1">
    <source>
        <dbReference type="EMBL" id="MCQ8130418.1"/>
    </source>
</evidence>
<dbReference type="EMBL" id="JANIBK010000160">
    <property type="protein sequence ID" value="MCQ8130418.1"/>
    <property type="molecule type" value="Genomic_DNA"/>
</dbReference>
<dbReference type="Proteomes" id="UP001524586">
    <property type="component" value="Unassembled WGS sequence"/>
</dbReference>